<gene>
    <name evidence="5" type="ORF">AFULGI_00000090</name>
</gene>
<dbReference type="GO" id="GO:0046872">
    <property type="term" value="F:metal ion binding"/>
    <property type="evidence" value="ECO:0007669"/>
    <property type="project" value="UniProtKB-KW"/>
</dbReference>
<evidence type="ECO:0000259" key="3">
    <source>
        <dbReference type="PROSITE" id="PS51332"/>
    </source>
</evidence>
<dbReference type="AlphaFoldDB" id="A0A075W8V6"/>
<dbReference type="HOGENOM" id="CLU_082102_1_0_2"/>
<dbReference type="GO" id="GO:0005829">
    <property type="term" value="C:cytosol"/>
    <property type="evidence" value="ECO:0007669"/>
    <property type="project" value="TreeGrafter"/>
</dbReference>
<dbReference type="GO" id="GO:0046653">
    <property type="term" value="P:tetrahydrofolate metabolic process"/>
    <property type="evidence" value="ECO:0007669"/>
    <property type="project" value="TreeGrafter"/>
</dbReference>
<evidence type="ECO:0000259" key="4">
    <source>
        <dbReference type="PROSITE" id="PS51337"/>
    </source>
</evidence>
<dbReference type="GeneID" id="24793571"/>
<dbReference type="KEGG" id="afg:AFULGI_00000090"/>
<dbReference type="CDD" id="cd02070">
    <property type="entry name" value="corrinoid_protein_B12-BD"/>
    <property type="match status" value="1"/>
</dbReference>
<name>A0A075W8V6_ARCFL</name>
<evidence type="ECO:0000313" key="6">
    <source>
        <dbReference type="Proteomes" id="UP000028501"/>
    </source>
</evidence>
<evidence type="ECO:0000256" key="1">
    <source>
        <dbReference type="ARBA" id="ARBA00022723"/>
    </source>
</evidence>
<proteinExistence type="predicted"/>
<dbReference type="RefSeq" id="WP_010877525.1">
    <property type="nucleotide sequence ID" value="NZ_CP006577.1"/>
</dbReference>
<dbReference type="SUPFAM" id="SSF47644">
    <property type="entry name" value="Methionine synthase domain"/>
    <property type="match status" value="1"/>
</dbReference>
<dbReference type="Pfam" id="PF02310">
    <property type="entry name" value="B12-binding"/>
    <property type="match status" value="1"/>
</dbReference>
<reference evidence="5 6" key="1">
    <citation type="submission" date="2013-07" db="EMBL/GenBank/DDBJ databases">
        <title>Genome of Archaeoglobus fulgidus.</title>
        <authorList>
            <person name="Fiebig A."/>
            <person name="Birkeland N.-K."/>
        </authorList>
    </citation>
    <scope>NUCLEOTIDE SEQUENCE [LARGE SCALE GENOMIC DNA]</scope>
    <source>
        <strain evidence="5 6">DSM 8774</strain>
    </source>
</reference>
<keyword evidence="2" id="KW-0170">Cobalt</keyword>
<evidence type="ECO:0000313" key="5">
    <source>
        <dbReference type="EMBL" id="AIG96855.1"/>
    </source>
</evidence>
<organism evidence="5 6">
    <name type="scientific">Archaeoglobus fulgidus DSM 8774</name>
    <dbReference type="NCBI Taxonomy" id="1344584"/>
    <lineage>
        <taxon>Archaea</taxon>
        <taxon>Methanobacteriati</taxon>
        <taxon>Methanobacteriota</taxon>
        <taxon>Archaeoglobi</taxon>
        <taxon>Archaeoglobales</taxon>
        <taxon>Archaeoglobaceae</taxon>
        <taxon>Archaeoglobus</taxon>
    </lineage>
</organism>
<dbReference type="Proteomes" id="UP000028501">
    <property type="component" value="Chromosome"/>
</dbReference>
<dbReference type="InterPro" id="IPR006158">
    <property type="entry name" value="Cobalamin-bd"/>
</dbReference>
<sequence length="239" mass="26134">MSNLFYIKSFIFLSQLTLIESFFIFSKLHGGDTLEEFVQALADLDEAKTVDLTKKRVDSGEDPFTILEDVRKATDIIGKRFEEGRYFVSDLIMAGEILKQVMEILRPLLGEKKAESKGKVVIGSVEGDVHDIGKNIVIALLEAEGFEVVDIGVDQPPEAFVEAANQHNPDVVGLSGLLTEAIESMKRTVEALRKAGYKGKIIIGGGRTSEEAKEYTGADDWADDAAVGVRKIKALVGVE</sequence>
<dbReference type="InterPro" id="IPR036724">
    <property type="entry name" value="Cobalamin-bd_sf"/>
</dbReference>
<dbReference type="GO" id="GO:0008705">
    <property type="term" value="F:methionine synthase activity"/>
    <property type="evidence" value="ECO:0007669"/>
    <property type="project" value="TreeGrafter"/>
</dbReference>
<feature type="domain" description="B12-binding" evidence="3">
    <location>
        <begin position="117"/>
        <end position="239"/>
    </location>
</feature>
<dbReference type="PROSITE" id="PS51332">
    <property type="entry name" value="B12_BINDING"/>
    <property type="match status" value="1"/>
</dbReference>
<dbReference type="GO" id="GO:0050667">
    <property type="term" value="P:homocysteine metabolic process"/>
    <property type="evidence" value="ECO:0007669"/>
    <property type="project" value="TreeGrafter"/>
</dbReference>
<evidence type="ECO:0000256" key="2">
    <source>
        <dbReference type="ARBA" id="ARBA00023285"/>
    </source>
</evidence>
<dbReference type="InterPro" id="IPR050554">
    <property type="entry name" value="Met_Synthase/Corrinoid"/>
</dbReference>
<dbReference type="GO" id="GO:0031419">
    <property type="term" value="F:cobalamin binding"/>
    <property type="evidence" value="ECO:0007669"/>
    <property type="project" value="InterPro"/>
</dbReference>
<dbReference type="InterPro" id="IPR036594">
    <property type="entry name" value="Meth_synthase_dom"/>
</dbReference>
<dbReference type="PANTHER" id="PTHR45833:SF1">
    <property type="entry name" value="METHIONINE SYNTHASE"/>
    <property type="match status" value="1"/>
</dbReference>
<dbReference type="PANTHER" id="PTHR45833">
    <property type="entry name" value="METHIONINE SYNTHASE"/>
    <property type="match status" value="1"/>
</dbReference>
<dbReference type="Pfam" id="PF02607">
    <property type="entry name" value="B12-binding_2"/>
    <property type="match status" value="1"/>
</dbReference>
<dbReference type="Gene3D" id="3.40.50.280">
    <property type="entry name" value="Cobalamin-binding domain"/>
    <property type="match status" value="1"/>
</dbReference>
<dbReference type="InterPro" id="IPR003759">
    <property type="entry name" value="Cbl-bd_cap"/>
</dbReference>
<dbReference type="SUPFAM" id="SSF52242">
    <property type="entry name" value="Cobalamin (vitamin B12)-binding domain"/>
    <property type="match status" value="1"/>
</dbReference>
<keyword evidence="1" id="KW-0479">Metal-binding</keyword>
<protein>
    <submittedName>
        <fullName evidence="5">Putative cobalamin binding protein</fullName>
    </submittedName>
</protein>
<feature type="domain" description="B12-binding N-terminal" evidence="4">
    <location>
        <begin position="24"/>
        <end position="117"/>
    </location>
</feature>
<dbReference type="Gene3D" id="1.10.1240.10">
    <property type="entry name" value="Methionine synthase domain"/>
    <property type="match status" value="1"/>
</dbReference>
<dbReference type="EMBL" id="CP006577">
    <property type="protein sequence ID" value="AIG96855.1"/>
    <property type="molecule type" value="Genomic_DNA"/>
</dbReference>
<dbReference type="SMART" id="SM01018">
    <property type="entry name" value="B12-binding_2"/>
    <property type="match status" value="1"/>
</dbReference>
<accession>A0A075W8V6</accession>
<dbReference type="PROSITE" id="PS51337">
    <property type="entry name" value="B12_BINDING_NTER"/>
    <property type="match status" value="1"/>
</dbReference>